<dbReference type="OMA" id="RVWVNQL"/>
<dbReference type="FunFam" id="3.30.70.330:FF:000863">
    <property type="entry name" value="Nucleolar protein"/>
    <property type="match status" value="1"/>
</dbReference>
<dbReference type="InterPro" id="IPR000504">
    <property type="entry name" value="RRM_dom"/>
</dbReference>
<feature type="domain" description="RRM" evidence="4">
    <location>
        <begin position="120"/>
        <end position="212"/>
    </location>
</feature>
<dbReference type="AlphaFoldDB" id="G8JUK8"/>
<dbReference type="GeneID" id="11469200"/>
<dbReference type="Gene3D" id="3.30.70.330">
    <property type="match status" value="2"/>
</dbReference>
<feature type="domain" description="RRM" evidence="4">
    <location>
        <begin position="232"/>
        <end position="310"/>
    </location>
</feature>
<organism evidence="5 6">
    <name type="scientific">Eremothecium cymbalariae (strain CBS 270.75 / DBVPG 7215 / KCTC 17166 / NRRL Y-17582)</name>
    <name type="common">Yeast</name>
    <dbReference type="NCBI Taxonomy" id="931890"/>
    <lineage>
        <taxon>Eukaryota</taxon>
        <taxon>Fungi</taxon>
        <taxon>Dikarya</taxon>
        <taxon>Ascomycota</taxon>
        <taxon>Saccharomycotina</taxon>
        <taxon>Saccharomycetes</taxon>
        <taxon>Saccharomycetales</taxon>
        <taxon>Saccharomycetaceae</taxon>
        <taxon>Eremothecium</taxon>
    </lineage>
</organism>
<dbReference type="Pfam" id="PF00076">
    <property type="entry name" value="RRM_1"/>
    <property type="match status" value="1"/>
</dbReference>
<dbReference type="HOGENOM" id="CLU_027451_0_0_1"/>
<evidence type="ECO:0000313" key="5">
    <source>
        <dbReference type="EMBL" id="AET40788.1"/>
    </source>
</evidence>
<proteinExistence type="predicted"/>
<dbReference type="KEGG" id="erc:Ecym_6416"/>
<dbReference type="PANTHER" id="PTHR23236:SF95">
    <property type="entry name" value="NUCLEOLAR PROTEIN 13"/>
    <property type="match status" value="1"/>
</dbReference>
<reference evidence="6" key="1">
    <citation type="journal article" date="2012" name="G3 (Bethesda)">
        <title>Pichia sorbitophila, an interspecies yeast hybrid reveals early steps of genome resolution following polyploidization.</title>
        <authorList>
            <person name="Leh Louis V."/>
            <person name="Despons L."/>
            <person name="Friedrich A."/>
            <person name="Martin T."/>
            <person name="Durrens P."/>
            <person name="Casaregola S."/>
            <person name="Neuveglise C."/>
            <person name="Fairhead C."/>
            <person name="Marck C."/>
            <person name="Cruz J.A."/>
            <person name="Straub M.L."/>
            <person name="Kugler V."/>
            <person name="Sacerdot C."/>
            <person name="Uzunov Z."/>
            <person name="Thierry A."/>
            <person name="Weiss S."/>
            <person name="Bleykasten C."/>
            <person name="De Montigny J."/>
            <person name="Jacques N."/>
            <person name="Jung P."/>
            <person name="Lemaire M."/>
            <person name="Mallet S."/>
            <person name="Morel G."/>
            <person name="Richard G.F."/>
            <person name="Sarkar A."/>
            <person name="Savel G."/>
            <person name="Schacherer J."/>
            <person name="Seret M.L."/>
            <person name="Talla E."/>
            <person name="Samson G."/>
            <person name="Jubin C."/>
            <person name="Poulain J."/>
            <person name="Vacherie B."/>
            <person name="Barbe V."/>
            <person name="Pelletier E."/>
            <person name="Sherman D.J."/>
            <person name="Westhof E."/>
            <person name="Weissenbach J."/>
            <person name="Baret P.V."/>
            <person name="Wincker P."/>
            <person name="Gaillardin C."/>
            <person name="Dujon B."/>
            <person name="Souciet J.L."/>
        </authorList>
    </citation>
    <scope>NUCLEOTIDE SEQUENCE [LARGE SCALE GENOMIC DNA]</scope>
    <source>
        <strain evidence="6">CBS 270.75 / DBVPG 7215 / KCTC 17166 / NRRL Y-17582</strain>
    </source>
</reference>
<evidence type="ECO:0000256" key="3">
    <source>
        <dbReference type="SAM" id="MobiDB-lite"/>
    </source>
</evidence>
<dbReference type="STRING" id="931890.G8JUK8"/>
<dbReference type="eggNOG" id="KOG4210">
    <property type="taxonomic scope" value="Eukaryota"/>
</dbReference>
<name>G8JUK8_ERECY</name>
<dbReference type="RefSeq" id="XP_003647605.1">
    <property type="nucleotide sequence ID" value="XM_003647557.1"/>
</dbReference>
<dbReference type="GO" id="GO:0030684">
    <property type="term" value="C:preribosome"/>
    <property type="evidence" value="ECO:0007669"/>
    <property type="project" value="EnsemblFungi"/>
</dbReference>
<evidence type="ECO:0000256" key="2">
    <source>
        <dbReference type="PROSITE-ProRule" id="PRU00176"/>
    </source>
</evidence>
<dbReference type="EMBL" id="CP002502">
    <property type="protein sequence ID" value="AET40788.1"/>
    <property type="molecule type" value="Genomic_DNA"/>
</dbReference>
<dbReference type="CDD" id="cd12397">
    <property type="entry name" value="RRM2_Nop13p_fungi"/>
    <property type="match status" value="1"/>
</dbReference>
<dbReference type="FunCoup" id="G8JUK8">
    <property type="interactions" value="931"/>
</dbReference>
<feature type="region of interest" description="Disordered" evidence="3">
    <location>
        <begin position="309"/>
        <end position="366"/>
    </location>
</feature>
<dbReference type="InterPro" id="IPR034226">
    <property type="entry name" value="Nop13/Rnp24_RRM2"/>
</dbReference>
<evidence type="ECO:0000259" key="4">
    <source>
        <dbReference type="PROSITE" id="PS50102"/>
    </source>
</evidence>
<feature type="region of interest" description="Disordered" evidence="3">
    <location>
        <begin position="77"/>
        <end position="108"/>
    </location>
</feature>
<dbReference type="Proteomes" id="UP000006790">
    <property type="component" value="Chromosome 6"/>
</dbReference>
<evidence type="ECO:0000256" key="1">
    <source>
        <dbReference type="ARBA" id="ARBA00022884"/>
    </source>
</evidence>
<dbReference type="GO" id="GO:0003723">
    <property type="term" value="F:RNA binding"/>
    <property type="evidence" value="ECO:0007669"/>
    <property type="project" value="UniProtKB-UniRule"/>
</dbReference>
<dbReference type="SMART" id="SM00360">
    <property type="entry name" value="RRM"/>
    <property type="match status" value="2"/>
</dbReference>
<dbReference type="InParanoid" id="G8JUK8"/>
<dbReference type="OrthoDB" id="1875751at2759"/>
<dbReference type="SUPFAM" id="SSF54928">
    <property type="entry name" value="RNA-binding domain, RBD"/>
    <property type="match status" value="2"/>
</dbReference>
<dbReference type="PANTHER" id="PTHR23236">
    <property type="entry name" value="EUKARYOTIC TRANSLATION INITIATION FACTOR 4B/4H"/>
    <property type="match status" value="1"/>
</dbReference>
<dbReference type="InterPro" id="IPR035979">
    <property type="entry name" value="RBD_domain_sf"/>
</dbReference>
<dbReference type="InterPro" id="IPR012677">
    <property type="entry name" value="Nucleotide-bd_a/b_plait_sf"/>
</dbReference>
<feature type="region of interest" description="Disordered" evidence="3">
    <location>
        <begin position="1"/>
        <end position="30"/>
    </location>
</feature>
<keyword evidence="6" id="KW-1185">Reference proteome</keyword>
<evidence type="ECO:0000313" key="6">
    <source>
        <dbReference type="Proteomes" id="UP000006790"/>
    </source>
</evidence>
<accession>G8JUK8</accession>
<keyword evidence="1 2" id="KW-0694">RNA-binding</keyword>
<gene>
    <name evidence="5" type="ordered locus">Ecym_6416</name>
</gene>
<dbReference type="GO" id="GO:0005730">
    <property type="term" value="C:nucleolus"/>
    <property type="evidence" value="ECO:0007669"/>
    <property type="project" value="EnsemblFungi"/>
</dbReference>
<dbReference type="PROSITE" id="PS50102">
    <property type="entry name" value="RRM"/>
    <property type="match status" value="2"/>
</dbReference>
<feature type="compositionally biased region" description="Basic and acidic residues" evidence="3">
    <location>
        <begin position="341"/>
        <end position="351"/>
    </location>
</feature>
<protein>
    <recommendedName>
        <fullName evidence="4">RRM domain-containing protein</fullName>
    </recommendedName>
</protein>
<sequence>MSSTLKSKAAVTDELVTKALSSPTKKRTAEDEIEIDLNQSVPLSKKQKRLLRRGKISLEELNSKFNIDPKSIEEYQKEGETKKDDEDNERGSALTASSIGAEGGQPVAAVATSKEREKSFGVWIGNLSYCTTKQDIIRFITAKTSTLEGPSKITEADIVRFKMPLAQNDGKIIKNKGFAYVDFKSQEQMLAVIGLSELQLNGRNLLVKNSKGFTGRPDKNDLISLSKNPPSRILFVGNLSFNTTEELLKKHFQHCGNIVKIRMATFEDTGKCKGFAFVDFKDETGPTASLTDKSCRKIANRPIRMEYGEDRSKRHVKRKPESSNARSISENIDLPPSIAKKQPDHHFETSRKRQPTYRDSNNRVKSSVALASAQRASVAIVPSQGKKVKF</sequence>